<dbReference type="EMBL" id="CAUOFW020001169">
    <property type="protein sequence ID" value="CAK9141725.1"/>
    <property type="molecule type" value="Genomic_DNA"/>
</dbReference>
<accession>A0ABC8R9S7</accession>
<sequence length="87" mass="9774">MSSSILRQQSTNCFIFNNQQQQQVTGYYLRKFMKDNRHGWSTSLSTICNDRIGAIRASVVETTPLPSSISFPLLQPPPQPEDITASV</sequence>
<protein>
    <submittedName>
        <fullName evidence="1">Uncharacterized protein</fullName>
    </submittedName>
</protein>
<dbReference type="Proteomes" id="UP001642360">
    <property type="component" value="Unassembled WGS sequence"/>
</dbReference>
<proteinExistence type="predicted"/>
<keyword evidence="2" id="KW-1185">Reference proteome</keyword>
<reference evidence="1 2" key="1">
    <citation type="submission" date="2024-02" db="EMBL/GenBank/DDBJ databases">
        <authorList>
            <person name="Vignale AGUSTIN F."/>
            <person name="Sosa J E."/>
            <person name="Modenutti C."/>
        </authorList>
    </citation>
    <scope>NUCLEOTIDE SEQUENCE [LARGE SCALE GENOMIC DNA]</scope>
</reference>
<name>A0ABC8R9S7_9AQUA</name>
<dbReference type="AlphaFoldDB" id="A0ABC8R9S7"/>
<evidence type="ECO:0000313" key="1">
    <source>
        <dbReference type="EMBL" id="CAK9141725.1"/>
    </source>
</evidence>
<comment type="caution">
    <text evidence="1">The sequence shown here is derived from an EMBL/GenBank/DDBJ whole genome shotgun (WGS) entry which is preliminary data.</text>
</comment>
<evidence type="ECO:0000313" key="2">
    <source>
        <dbReference type="Proteomes" id="UP001642360"/>
    </source>
</evidence>
<feature type="non-terminal residue" evidence="1">
    <location>
        <position position="87"/>
    </location>
</feature>
<gene>
    <name evidence="1" type="ORF">ILEXP_LOCUS9342</name>
</gene>
<organism evidence="1 2">
    <name type="scientific">Ilex paraguariensis</name>
    <name type="common">yerba mate</name>
    <dbReference type="NCBI Taxonomy" id="185542"/>
    <lineage>
        <taxon>Eukaryota</taxon>
        <taxon>Viridiplantae</taxon>
        <taxon>Streptophyta</taxon>
        <taxon>Embryophyta</taxon>
        <taxon>Tracheophyta</taxon>
        <taxon>Spermatophyta</taxon>
        <taxon>Magnoliopsida</taxon>
        <taxon>eudicotyledons</taxon>
        <taxon>Gunneridae</taxon>
        <taxon>Pentapetalae</taxon>
        <taxon>asterids</taxon>
        <taxon>campanulids</taxon>
        <taxon>Aquifoliales</taxon>
        <taxon>Aquifoliaceae</taxon>
        <taxon>Ilex</taxon>
    </lineage>
</organism>